<organism evidence="1 2">
    <name type="scientific">Chryseosolibacter indicus</name>
    <dbReference type="NCBI Taxonomy" id="2782351"/>
    <lineage>
        <taxon>Bacteria</taxon>
        <taxon>Pseudomonadati</taxon>
        <taxon>Bacteroidota</taxon>
        <taxon>Cytophagia</taxon>
        <taxon>Cytophagales</taxon>
        <taxon>Chryseotaleaceae</taxon>
        <taxon>Chryseosolibacter</taxon>
    </lineage>
</organism>
<gene>
    <name evidence="1" type="ORF">KK060_00610</name>
</gene>
<sequence>MKRLTNHQWSLLGKYLKDEATPADLVQIETLFEQFPGLKEEVLHLNVKPNNQSTSDFDAERALKKMHERFKRENLI</sequence>
<evidence type="ECO:0000313" key="2">
    <source>
        <dbReference type="Proteomes" id="UP000772618"/>
    </source>
</evidence>
<dbReference type="Proteomes" id="UP000772618">
    <property type="component" value="Unassembled WGS sequence"/>
</dbReference>
<proteinExistence type="predicted"/>
<protein>
    <submittedName>
        <fullName evidence="1">Uncharacterized protein</fullName>
    </submittedName>
</protein>
<dbReference type="RefSeq" id="WP_254151459.1">
    <property type="nucleotide sequence ID" value="NZ_JAHESD010000001.1"/>
</dbReference>
<dbReference type="EMBL" id="JAHESD010000001">
    <property type="protein sequence ID" value="MBT1701759.1"/>
    <property type="molecule type" value="Genomic_DNA"/>
</dbReference>
<accession>A0ABS5VLM8</accession>
<evidence type="ECO:0000313" key="1">
    <source>
        <dbReference type="EMBL" id="MBT1701759.1"/>
    </source>
</evidence>
<reference evidence="1 2" key="1">
    <citation type="submission" date="2021-05" db="EMBL/GenBank/DDBJ databases">
        <title>A Polyphasic approach of four new species of the genus Ohtaekwangia: Ohtaekwangia histidinii sp. nov., Ohtaekwangia cretensis sp. nov., Ohtaekwangia indiensis sp. nov., Ohtaekwangia reichenbachii sp. nov. from diverse environment.</title>
        <authorList>
            <person name="Octaviana S."/>
        </authorList>
    </citation>
    <scope>NUCLEOTIDE SEQUENCE [LARGE SCALE GENOMIC DNA]</scope>
    <source>
        <strain evidence="1 2">PWU20</strain>
    </source>
</reference>
<comment type="caution">
    <text evidence="1">The sequence shown here is derived from an EMBL/GenBank/DDBJ whole genome shotgun (WGS) entry which is preliminary data.</text>
</comment>
<keyword evidence="2" id="KW-1185">Reference proteome</keyword>
<name>A0ABS5VLM8_9BACT</name>